<keyword evidence="2 5" id="KW-0812">Transmembrane</keyword>
<name>A0A7C9HTH9_9GAMM</name>
<dbReference type="Pfam" id="PF01758">
    <property type="entry name" value="SBF"/>
    <property type="match status" value="1"/>
</dbReference>
<evidence type="ECO:0000313" key="7">
    <source>
        <dbReference type="Proteomes" id="UP000479692"/>
    </source>
</evidence>
<dbReference type="InterPro" id="IPR038770">
    <property type="entry name" value="Na+/solute_symporter_sf"/>
</dbReference>
<gene>
    <name evidence="6" type="ORF">GN331_11320</name>
</gene>
<feature type="transmembrane region" description="Helical" evidence="5">
    <location>
        <begin position="199"/>
        <end position="219"/>
    </location>
</feature>
<dbReference type="PANTHER" id="PTHR10361:SF28">
    <property type="entry name" value="P3 PROTEIN-RELATED"/>
    <property type="match status" value="1"/>
</dbReference>
<feature type="transmembrane region" description="Helical" evidence="5">
    <location>
        <begin position="99"/>
        <end position="124"/>
    </location>
</feature>
<evidence type="ECO:0000313" key="6">
    <source>
        <dbReference type="EMBL" id="MUV14793.1"/>
    </source>
</evidence>
<evidence type="ECO:0000256" key="5">
    <source>
        <dbReference type="SAM" id="Phobius"/>
    </source>
</evidence>
<feature type="transmembrane region" description="Helical" evidence="5">
    <location>
        <begin position="254"/>
        <end position="275"/>
    </location>
</feature>
<feature type="transmembrane region" description="Helical" evidence="5">
    <location>
        <begin position="6"/>
        <end position="24"/>
    </location>
</feature>
<keyword evidence="3 5" id="KW-1133">Transmembrane helix</keyword>
<protein>
    <submittedName>
        <fullName evidence="6">Membrane transporter protein</fullName>
    </submittedName>
</protein>
<feature type="transmembrane region" description="Helical" evidence="5">
    <location>
        <begin position="40"/>
        <end position="59"/>
    </location>
</feature>
<keyword evidence="4 5" id="KW-0472">Membrane</keyword>
<dbReference type="EMBL" id="WOXT01000003">
    <property type="protein sequence ID" value="MUV14793.1"/>
    <property type="molecule type" value="Genomic_DNA"/>
</dbReference>
<dbReference type="Gene3D" id="1.20.1530.20">
    <property type="match status" value="1"/>
</dbReference>
<keyword evidence="7" id="KW-1185">Reference proteome</keyword>
<comment type="subcellular location">
    <subcellularLocation>
        <location evidence="1">Membrane</location>
        <topology evidence="1">Multi-pass membrane protein</topology>
    </subcellularLocation>
</comment>
<dbReference type="PANTHER" id="PTHR10361">
    <property type="entry name" value="SODIUM-BILE ACID COTRANSPORTER"/>
    <property type="match status" value="1"/>
</dbReference>
<dbReference type="RefSeq" id="WP_156642173.1">
    <property type="nucleotide sequence ID" value="NZ_WOXT01000003.1"/>
</dbReference>
<dbReference type="InterPro" id="IPR002657">
    <property type="entry name" value="BilAc:Na_symport/Acr3"/>
</dbReference>
<evidence type="ECO:0000256" key="2">
    <source>
        <dbReference type="ARBA" id="ARBA00022692"/>
    </source>
</evidence>
<accession>A0A7C9HTH9</accession>
<comment type="caution">
    <text evidence="6">The sequence shown here is derived from an EMBL/GenBank/DDBJ whole genome shotgun (WGS) entry which is preliminary data.</text>
</comment>
<organism evidence="6 7">
    <name type="scientific">Noviluteimonas gilva</name>
    <dbReference type="NCBI Taxonomy" id="2682097"/>
    <lineage>
        <taxon>Bacteria</taxon>
        <taxon>Pseudomonadati</taxon>
        <taxon>Pseudomonadota</taxon>
        <taxon>Gammaproteobacteria</taxon>
        <taxon>Lysobacterales</taxon>
        <taxon>Lysobacteraceae</taxon>
        <taxon>Noviluteimonas</taxon>
    </lineage>
</organism>
<sequence length="292" mass="31974">MDPKHIVIFAFQLSIICTVFGYGLHSSRNDLLYLWRRPGLLVKSLLAVFLIMPIIAVVMEEVFEFRRTTELALVALALSPLPPLLPTKTDKAGGEHSFMVALLVTLSLTAIIAIPLSGLILGWMFHREFSVSLGKITQIVLMMIVAPLLIGFVVRRRWPKLARWLIPVVGRIANILLPLAVVALLAAAWRGIWSAFGDGTIFAITFFVVIGLAVGHWLGRPERGHSVVLALASGCRHPAIALTIASANFPDLNFVGTVLLYVLISAIVGVPYVMWQRRAECPPSPPPATRPP</sequence>
<dbReference type="InterPro" id="IPR004710">
    <property type="entry name" value="Bilac:Na_transpt"/>
</dbReference>
<proteinExistence type="predicted"/>
<evidence type="ECO:0000256" key="3">
    <source>
        <dbReference type="ARBA" id="ARBA00022989"/>
    </source>
</evidence>
<evidence type="ECO:0000256" key="4">
    <source>
        <dbReference type="ARBA" id="ARBA00023136"/>
    </source>
</evidence>
<reference evidence="6 7" key="1">
    <citation type="submission" date="2019-12" db="EMBL/GenBank/DDBJ databases">
        <authorList>
            <person name="Xu J."/>
        </authorList>
    </citation>
    <scope>NUCLEOTIDE SEQUENCE [LARGE SCALE GENOMIC DNA]</scope>
    <source>
        <strain evidence="6 7">HX-5-24</strain>
    </source>
</reference>
<feature type="transmembrane region" description="Helical" evidence="5">
    <location>
        <begin position="136"/>
        <end position="154"/>
    </location>
</feature>
<evidence type="ECO:0000256" key="1">
    <source>
        <dbReference type="ARBA" id="ARBA00004141"/>
    </source>
</evidence>
<feature type="transmembrane region" description="Helical" evidence="5">
    <location>
        <begin position="175"/>
        <end position="193"/>
    </location>
</feature>
<feature type="transmembrane region" description="Helical" evidence="5">
    <location>
        <begin position="226"/>
        <end position="248"/>
    </location>
</feature>
<dbReference type="Proteomes" id="UP000479692">
    <property type="component" value="Unassembled WGS sequence"/>
</dbReference>
<dbReference type="AlphaFoldDB" id="A0A7C9HTH9"/>
<dbReference type="GO" id="GO:0016020">
    <property type="term" value="C:membrane"/>
    <property type="evidence" value="ECO:0007669"/>
    <property type="project" value="UniProtKB-SubCell"/>
</dbReference>